<proteinExistence type="predicted"/>
<name>A0A5N1J8J2_9BACT</name>
<keyword evidence="2" id="KW-0732">Signal</keyword>
<feature type="chain" id="PRO_5024919068" description="Oxygen tolerance protein BatD" evidence="2">
    <location>
        <begin position="32"/>
        <end position="565"/>
    </location>
</feature>
<evidence type="ECO:0008006" key="5">
    <source>
        <dbReference type="Google" id="ProtNLM"/>
    </source>
</evidence>
<accession>A0A5N1J8J2</accession>
<feature type="transmembrane region" description="Helical" evidence="1">
    <location>
        <begin position="152"/>
        <end position="173"/>
    </location>
</feature>
<feature type="transmembrane region" description="Helical" evidence="1">
    <location>
        <begin position="193"/>
        <end position="214"/>
    </location>
</feature>
<keyword evidence="4" id="KW-1185">Reference proteome</keyword>
<evidence type="ECO:0000313" key="4">
    <source>
        <dbReference type="Proteomes" id="UP000326344"/>
    </source>
</evidence>
<comment type="caution">
    <text evidence="3">The sequence shown here is derived from an EMBL/GenBank/DDBJ whole genome shotgun (WGS) entry which is preliminary data.</text>
</comment>
<organism evidence="3 4">
    <name type="scientific">Larkinella humicola</name>
    <dbReference type="NCBI Taxonomy" id="2607654"/>
    <lineage>
        <taxon>Bacteria</taxon>
        <taxon>Pseudomonadati</taxon>
        <taxon>Bacteroidota</taxon>
        <taxon>Cytophagia</taxon>
        <taxon>Cytophagales</taxon>
        <taxon>Spirosomataceae</taxon>
        <taxon>Larkinella</taxon>
    </lineage>
</organism>
<keyword evidence="1" id="KW-0812">Transmembrane</keyword>
<keyword evidence="1" id="KW-0472">Membrane</keyword>
<dbReference type="Proteomes" id="UP000326344">
    <property type="component" value="Unassembled WGS sequence"/>
</dbReference>
<evidence type="ECO:0000256" key="2">
    <source>
        <dbReference type="SAM" id="SignalP"/>
    </source>
</evidence>
<sequence>MVRPFKMKNFLVRVLLYSLILSFTPSLFAFAHIGSPGVLVQKQAGKYQVLVNVIPPDVVPGTAKVTVYVESGRASSILARPIYFSSGDEGAPVHDELQAVAENRYEGVVWMMDSGSSSIELNIDGPDGKASLVAPVLSVPTRMEPMPTGTGVGLAALGILLIVLFITTVGASLADGTLKPGQSIPKSYGRKRLVGMGIAAILLGVGLTGWRTWWTSWADGYRNHELYAPTPIQTTVKAKADGPSVLAIRIDTSHFAEGGIKRRRLGFIVPDHGKLMHVFLARTPGLDAFAHLHPDRKELDQFESNLPDLPAGQYLLYADVVFRSGFAETLTDTITIPDRSSKTVAGGKNRPQTDPDDSWLVTEAMGVKPTAVGLPHLDDDMVLCGIPGASSKLSDGSTLLWTDKPAAVLETGTPYVLKFALADAQGKPAPLEPYLGMSGHAAIVRSDGTVYIHLHPVGTYSMAAETFLVDRIADTTRRFQYPDATQFRDSIDRYVARLKQLPEAEKNALLLAGMPAMSHPMKVKNMVEFPYAFPRSGHYRIWVQVKRNGQVLTGVFDTQVKDGLL</sequence>
<feature type="signal peptide" evidence="2">
    <location>
        <begin position="1"/>
        <end position="31"/>
    </location>
</feature>
<gene>
    <name evidence="3" type="ORF">F0P93_27960</name>
</gene>
<evidence type="ECO:0000313" key="3">
    <source>
        <dbReference type="EMBL" id="KAA9346421.1"/>
    </source>
</evidence>
<keyword evidence="1" id="KW-1133">Transmembrane helix</keyword>
<dbReference type="AlphaFoldDB" id="A0A5N1J8J2"/>
<protein>
    <recommendedName>
        <fullName evidence="5">Oxygen tolerance protein BatD</fullName>
    </recommendedName>
</protein>
<reference evidence="3 4" key="1">
    <citation type="submission" date="2019-09" db="EMBL/GenBank/DDBJ databases">
        <title>Genome Sequence of Larkinella sp MA1.</title>
        <authorList>
            <person name="Srinivasan S."/>
        </authorList>
    </citation>
    <scope>NUCLEOTIDE SEQUENCE [LARGE SCALE GENOMIC DNA]</scope>
    <source>
        <strain evidence="3 4">MA1</strain>
    </source>
</reference>
<evidence type="ECO:0000256" key="1">
    <source>
        <dbReference type="SAM" id="Phobius"/>
    </source>
</evidence>
<dbReference type="EMBL" id="VTWS01000010">
    <property type="protein sequence ID" value="KAA9346421.1"/>
    <property type="molecule type" value="Genomic_DNA"/>
</dbReference>